<organism evidence="1 2">
    <name type="scientific">Ditylenchus dipsaci</name>
    <dbReference type="NCBI Taxonomy" id="166011"/>
    <lineage>
        <taxon>Eukaryota</taxon>
        <taxon>Metazoa</taxon>
        <taxon>Ecdysozoa</taxon>
        <taxon>Nematoda</taxon>
        <taxon>Chromadorea</taxon>
        <taxon>Rhabditida</taxon>
        <taxon>Tylenchina</taxon>
        <taxon>Tylenchomorpha</taxon>
        <taxon>Sphaerularioidea</taxon>
        <taxon>Anguinidae</taxon>
        <taxon>Anguininae</taxon>
        <taxon>Ditylenchus</taxon>
    </lineage>
</organism>
<name>A0A915D3B1_9BILA</name>
<evidence type="ECO:0000313" key="1">
    <source>
        <dbReference type="Proteomes" id="UP000887574"/>
    </source>
</evidence>
<dbReference type="Proteomes" id="UP000887574">
    <property type="component" value="Unplaced"/>
</dbReference>
<protein>
    <submittedName>
        <fullName evidence="2">Uncharacterized protein</fullName>
    </submittedName>
</protein>
<accession>A0A915D3B1</accession>
<proteinExistence type="predicted"/>
<dbReference type="AlphaFoldDB" id="A0A915D3B1"/>
<dbReference type="WBParaSite" id="jg15116">
    <property type="protein sequence ID" value="jg15116"/>
    <property type="gene ID" value="jg15116"/>
</dbReference>
<reference evidence="2" key="1">
    <citation type="submission" date="2022-11" db="UniProtKB">
        <authorList>
            <consortium name="WormBaseParasite"/>
        </authorList>
    </citation>
    <scope>IDENTIFICATION</scope>
</reference>
<keyword evidence="1" id="KW-1185">Reference proteome</keyword>
<sequence length="82" mass="9902">MIANRLLFRRLSRLVLFHIQLKFFFKDIVITPAYRLYEAICGREPDEFLLFDSRMEKKLEEEFLVSDAKAMVNDEQCQKNLR</sequence>
<evidence type="ECO:0000313" key="2">
    <source>
        <dbReference type="WBParaSite" id="jg15116"/>
    </source>
</evidence>